<comment type="caution">
    <text evidence="7">The sequence shown here is derived from an EMBL/GenBank/DDBJ whole genome shotgun (WGS) entry which is preliminary data.</text>
</comment>
<evidence type="ECO:0000256" key="5">
    <source>
        <dbReference type="PROSITE-ProRule" id="PRU00309"/>
    </source>
</evidence>
<dbReference type="PROSITE" id="PS50950">
    <property type="entry name" value="ZF_THAP"/>
    <property type="match status" value="1"/>
</dbReference>
<protein>
    <recommendedName>
        <fullName evidence="6">THAP-type domain-containing protein</fullName>
    </recommendedName>
</protein>
<evidence type="ECO:0000259" key="6">
    <source>
        <dbReference type="PROSITE" id="PS50950"/>
    </source>
</evidence>
<accession>A0AAD9N1K5</accession>
<evidence type="ECO:0000313" key="7">
    <source>
        <dbReference type="EMBL" id="KAK2152078.1"/>
    </source>
</evidence>
<keyword evidence="3" id="KW-0862">Zinc</keyword>
<proteinExistence type="predicted"/>
<evidence type="ECO:0000256" key="1">
    <source>
        <dbReference type="ARBA" id="ARBA00022723"/>
    </source>
</evidence>
<dbReference type="InterPro" id="IPR026521">
    <property type="entry name" value="THAP2"/>
</dbReference>
<dbReference type="EMBL" id="JAODUP010000340">
    <property type="protein sequence ID" value="KAK2152078.1"/>
    <property type="molecule type" value="Genomic_DNA"/>
</dbReference>
<dbReference type="InterPro" id="IPR006612">
    <property type="entry name" value="THAP_Znf"/>
</dbReference>
<dbReference type="Pfam" id="PF05485">
    <property type="entry name" value="THAP"/>
    <property type="match status" value="1"/>
</dbReference>
<dbReference type="AlphaFoldDB" id="A0AAD9N1K5"/>
<evidence type="ECO:0000256" key="4">
    <source>
        <dbReference type="ARBA" id="ARBA00023125"/>
    </source>
</evidence>
<dbReference type="SUPFAM" id="SSF57716">
    <property type="entry name" value="Glucocorticoid receptor-like (DNA-binding domain)"/>
    <property type="match status" value="1"/>
</dbReference>
<dbReference type="GO" id="GO:0003677">
    <property type="term" value="F:DNA binding"/>
    <property type="evidence" value="ECO:0007669"/>
    <property type="project" value="UniProtKB-UniRule"/>
</dbReference>
<feature type="domain" description="THAP-type" evidence="6">
    <location>
        <begin position="55"/>
        <end position="140"/>
    </location>
</feature>
<keyword evidence="8" id="KW-1185">Reference proteome</keyword>
<dbReference type="SMART" id="SM00692">
    <property type="entry name" value="DM3"/>
    <property type="match status" value="1"/>
</dbReference>
<evidence type="ECO:0000256" key="2">
    <source>
        <dbReference type="ARBA" id="ARBA00022771"/>
    </source>
</evidence>
<feature type="non-terminal residue" evidence="7">
    <location>
        <position position="1"/>
    </location>
</feature>
<dbReference type="GO" id="GO:0008270">
    <property type="term" value="F:zinc ion binding"/>
    <property type="evidence" value="ECO:0007669"/>
    <property type="project" value="UniProtKB-KW"/>
</dbReference>
<dbReference type="Proteomes" id="UP001208570">
    <property type="component" value="Unassembled WGS sequence"/>
</dbReference>
<keyword evidence="1" id="KW-0479">Metal-binding</keyword>
<dbReference type="PANTHER" id="PTHR47696:SF1">
    <property type="entry name" value="THAP DOMAIN-CONTAINING PROTEIN 2"/>
    <property type="match status" value="1"/>
</dbReference>
<reference evidence="7" key="1">
    <citation type="journal article" date="2023" name="Mol. Biol. Evol.">
        <title>Third-Generation Sequencing Reveals the Adaptive Role of the Epigenome in Three Deep-Sea Polychaetes.</title>
        <authorList>
            <person name="Perez M."/>
            <person name="Aroh O."/>
            <person name="Sun Y."/>
            <person name="Lan Y."/>
            <person name="Juniper S.K."/>
            <person name="Young C.R."/>
            <person name="Angers B."/>
            <person name="Qian P.Y."/>
        </authorList>
    </citation>
    <scope>NUCLEOTIDE SEQUENCE</scope>
    <source>
        <strain evidence="7">P08H-3</strain>
    </source>
</reference>
<name>A0AAD9N1K5_9ANNE</name>
<dbReference type="PANTHER" id="PTHR47696">
    <property type="entry name" value="THAP DOMAIN-CONTAINING PROTEIN 2"/>
    <property type="match status" value="1"/>
</dbReference>
<evidence type="ECO:0000313" key="8">
    <source>
        <dbReference type="Proteomes" id="UP001208570"/>
    </source>
</evidence>
<evidence type="ECO:0000256" key="3">
    <source>
        <dbReference type="ARBA" id="ARBA00022833"/>
    </source>
</evidence>
<keyword evidence="2 5" id="KW-0863">Zinc-finger</keyword>
<sequence>DRIYAGANLQINPMTCPPVLHIGKCFVGNQLLYLHTYYSIMADHSYGSKKKRTRIKGAQCYAINCLNYRNKTARENGITFHKFPDKVKDPERYGVWVRNCLRQGVPSKYALLCSTHFEERWMDRTGQIVRLREDAMPTIFNVPPDLQSRIIKSSTFAAKKISNAPKIDEEVKKNIDDHVPLTKDHNYDAGNVDTLKRKLHDMQERICVLEKKARNAQTRENRAKKMCEVYLKELEQKNLITAELEQKLSQFTG</sequence>
<organism evidence="7 8">
    <name type="scientific">Paralvinella palmiformis</name>
    <dbReference type="NCBI Taxonomy" id="53620"/>
    <lineage>
        <taxon>Eukaryota</taxon>
        <taxon>Metazoa</taxon>
        <taxon>Spiralia</taxon>
        <taxon>Lophotrochozoa</taxon>
        <taxon>Annelida</taxon>
        <taxon>Polychaeta</taxon>
        <taxon>Sedentaria</taxon>
        <taxon>Canalipalpata</taxon>
        <taxon>Terebellida</taxon>
        <taxon>Terebelliformia</taxon>
        <taxon>Alvinellidae</taxon>
        <taxon>Paralvinella</taxon>
    </lineage>
</organism>
<gene>
    <name evidence="7" type="ORF">LSH36_340g03024</name>
</gene>
<keyword evidence="4 5" id="KW-0238">DNA-binding</keyword>
<dbReference type="SMART" id="SM00980">
    <property type="entry name" value="THAP"/>
    <property type="match status" value="1"/>
</dbReference>